<keyword evidence="1" id="KW-0812">Transmembrane</keyword>
<dbReference type="AlphaFoldDB" id="W7D7M6"/>
<accession>W7D7M6</accession>
<keyword evidence="1" id="KW-0472">Membrane</keyword>
<dbReference type="Proteomes" id="UP000019248">
    <property type="component" value="Unassembled WGS sequence"/>
</dbReference>
<sequence>MVILHYEKEKKLVTYFKKITLGLIVPTIIWMILYEFFECMEHGGWGGFIVFISNGGLWGAFNNLFFHDLGRHLWFMPMFIGLQILAPILIAIRIRMGEIVFFYY</sequence>
<comment type="caution">
    <text evidence="2">The sequence shown here is derived from an EMBL/GenBank/DDBJ whole genome shotgun (WGS) entry which is preliminary data.</text>
</comment>
<feature type="transmembrane region" description="Helical" evidence="1">
    <location>
        <begin position="12"/>
        <end position="33"/>
    </location>
</feature>
<keyword evidence="3" id="KW-1185">Reference proteome</keyword>
<organism evidence="2 3">
    <name type="scientific">Listeria riparia FSL S10-1204</name>
    <dbReference type="NCBI Taxonomy" id="1265816"/>
    <lineage>
        <taxon>Bacteria</taxon>
        <taxon>Bacillati</taxon>
        <taxon>Bacillota</taxon>
        <taxon>Bacilli</taxon>
        <taxon>Bacillales</taxon>
        <taxon>Listeriaceae</taxon>
        <taxon>Listeria</taxon>
    </lineage>
</organism>
<reference evidence="2 3" key="1">
    <citation type="journal article" date="2014" name="Int. J. Syst. Evol. Microbiol.">
        <title>Listeria floridensis sp. nov., Listeria aquatica sp. nov., Listeria cornellensis sp. nov., Listeria riparia sp. nov. and Listeria grandensis sp. nov., from agricultural and natural environments.</title>
        <authorList>
            <person name="den Bakker H.C."/>
            <person name="Warchocki S."/>
            <person name="Wright E.M."/>
            <person name="Allred A.F."/>
            <person name="Ahlstrom C."/>
            <person name="Manuel C.S."/>
            <person name="Stasiewicz M.J."/>
            <person name="Burrell A."/>
            <person name="Roof S."/>
            <person name="Strawn L."/>
            <person name="Fortes E.D."/>
            <person name="Nightingale K.K."/>
            <person name="Kephart D."/>
            <person name="Wiedmann M."/>
        </authorList>
    </citation>
    <scope>NUCLEOTIDE SEQUENCE [LARGE SCALE GENOMIC DNA]</scope>
    <source>
        <strain evidence="2 3">FSL S10-1204</strain>
    </source>
</reference>
<name>W7D7M6_9LIST</name>
<evidence type="ECO:0000313" key="2">
    <source>
        <dbReference type="EMBL" id="EUJ45075.1"/>
    </source>
</evidence>
<protein>
    <submittedName>
        <fullName evidence="2">Uncharacterized protein</fullName>
    </submittedName>
</protein>
<dbReference type="EMBL" id="AODL01000008">
    <property type="protein sequence ID" value="EUJ45075.1"/>
    <property type="molecule type" value="Genomic_DNA"/>
</dbReference>
<feature type="transmembrane region" description="Helical" evidence="1">
    <location>
        <begin position="73"/>
        <end position="94"/>
    </location>
</feature>
<proteinExistence type="predicted"/>
<feature type="transmembrane region" description="Helical" evidence="1">
    <location>
        <begin position="45"/>
        <end position="66"/>
    </location>
</feature>
<dbReference type="PATRIC" id="fig|1265816.5.peg.1599"/>
<keyword evidence="1" id="KW-1133">Transmembrane helix</keyword>
<evidence type="ECO:0000313" key="3">
    <source>
        <dbReference type="Proteomes" id="UP000019248"/>
    </source>
</evidence>
<gene>
    <name evidence="2" type="ORF">PRIP_08095</name>
</gene>
<evidence type="ECO:0000256" key="1">
    <source>
        <dbReference type="SAM" id="Phobius"/>
    </source>
</evidence>